<dbReference type="OrthoDB" id="9787219at2"/>
<accession>A0A4Z0C5A2</accession>
<dbReference type="SUPFAM" id="SSF52283">
    <property type="entry name" value="Formate/glycerate dehydrogenase catalytic domain-like"/>
    <property type="match status" value="1"/>
</dbReference>
<evidence type="ECO:0000313" key="5">
    <source>
        <dbReference type="Proteomes" id="UP000298180"/>
    </source>
</evidence>
<name>A0A4Z0C5A2_9BURK</name>
<evidence type="ECO:0000256" key="1">
    <source>
        <dbReference type="ARBA" id="ARBA00023002"/>
    </source>
</evidence>
<keyword evidence="2" id="KW-0520">NAD</keyword>
<evidence type="ECO:0000313" key="4">
    <source>
        <dbReference type="EMBL" id="TFZ05630.1"/>
    </source>
</evidence>
<dbReference type="CDD" id="cd12164">
    <property type="entry name" value="GDH_like_2"/>
    <property type="match status" value="1"/>
</dbReference>
<dbReference type="RefSeq" id="WP_135261712.1">
    <property type="nucleotide sequence ID" value="NZ_SMLM01000001.1"/>
</dbReference>
<dbReference type="GO" id="GO:0016491">
    <property type="term" value="F:oxidoreductase activity"/>
    <property type="evidence" value="ECO:0007669"/>
    <property type="project" value="UniProtKB-KW"/>
</dbReference>
<sequence>MAFVYKGEPRRGAIWAAQFAQKMPQLAFRTWPDIGDASQVRFLAAWQPPERIAEALPNLEILFSVGAGVDQFDLSGLPGQLRVVRMVEPGLVTCMTEYVAWAALSLHREAPLYLRQQRGSEWKEHPVRPASTRRVGVMGMGTLGRAALAQLRQLGFDCAGWNRSRRNEPGVRCYAGKAELKEFLARTDILVCLLPLTAETRGILERRVFDALPEGAALINAGRGGHLVEADLLAALDGGRLSAAILDVCEPEPLPRGHAFWDHPRIWLTPHVASATQAESAADALLDNLRRHEAGLPLEGLVDRSRGY</sequence>
<dbReference type="PANTHER" id="PTHR43333:SF1">
    <property type="entry name" value="D-ISOMER SPECIFIC 2-HYDROXYACID DEHYDROGENASE NAD-BINDING DOMAIN-CONTAINING PROTEIN"/>
    <property type="match status" value="1"/>
</dbReference>
<dbReference type="AlphaFoldDB" id="A0A4Z0C5A2"/>
<dbReference type="EMBL" id="SMLM01000001">
    <property type="protein sequence ID" value="TFZ05630.1"/>
    <property type="molecule type" value="Genomic_DNA"/>
</dbReference>
<dbReference type="InterPro" id="IPR006140">
    <property type="entry name" value="D-isomer_DH_NAD-bd"/>
</dbReference>
<organism evidence="4 5">
    <name type="scientific">Ramlibacter henchirensis</name>
    <dbReference type="NCBI Taxonomy" id="204072"/>
    <lineage>
        <taxon>Bacteria</taxon>
        <taxon>Pseudomonadati</taxon>
        <taxon>Pseudomonadota</taxon>
        <taxon>Betaproteobacteria</taxon>
        <taxon>Burkholderiales</taxon>
        <taxon>Comamonadaceae</taxon>
        <taxon>Ramlibacter</taxon>
    </lineage>
</organism>
<dbReference type="GO" id="GO:0051287">
    <property type="term" value="F:NAD binding"/>
    <property type="evidence" value="ECO:0007669"/>
    <property type="project" value="InterPro"/>
</dbReference>
<dbReference type="Proteomes" id="UP000298180">
    <property type="component" value="Unassembled WGS sequence"/>
</dbReference>
<proteinExistence type="predicted"/>
<protein>
    <submittedName>
        <fullName evidence="4">Glyoxylate/hydroxypyruvate reductase A</fullName>
    </submittedName>
</protein>
<keyword evidence="5" id="KW-1185">Reference proteome</keyword>
<keyword evidence="4" id="KW-0670">Pyruvate</keyword>
<comment type="caution">
    <text evidence="4">The sequence shown here is derived from an EMBL/GenBank/DDBJ whole genome shotgun (WGS) entry which is preliminary data.</text>
</comment>
<dbReference type="PANTHER" id="PTHR43333">
    <property type="entry name" value="2-HACID_DH_C DOMAIN-CONTAINING PROTEIN"/>
    <property type="match status" value="1"/>
</dbReference>
<gene>
    <name evidence="4" type="ORF">EZ313_02915</name>
</gene>
<dbReference type="Pfam" id="PF02826">
    <property type="entry name" value="2-Hacid_dh_C"/>
    <property type="match status" value="1"/>
</dbReference>
<keyword evidence="1" id="KW-0560">Oxidoreductase</keyword>
<feature type="domain" description="D-isomer specific 2-hydroxyacid dehydrogenase NAD-binding" evidence="3">
    <location>
        <begin position="102"/>
        <end position="273"/>
    </location>
</feature>
<dbReference type="Gene3D" id="3.40.50.720">
    <property type="entry name" value="NAD(P)-binding Rossmann-like Domain"/>
    <property type="match status" value="2"/>
</dbReference>
<dbReference type="InterPro" id="IPR036291">
    <property type="entry name" value="NAD(P)-bd_dom_sf"/>
</dbReference>
<dbReference type="SUPFAM" id="SSF51735">
    <property type="entry name" value="NAD(P)-binding Rossmann-fold domains"/>
    <property type="match status" value="1"/>
</dbReference>
<evidence type="ECO:0000256" key="2">
    <source>
        <dbReference type="ARBA" id="ARBA00023027"/>
    </source>
</evidence>
<reference evidence="4 5" key="1">
    <citation type="submission" date="2019-03" db="EMBL/GenBank/DDBJ databases">
        <title>Ramlibacter henchirensis DSM 14656, whole genome shotgun sequence.</title>
        <authorList>
            <person name="Zhang X."/>
            <person name="Feng G."/>
            <person name="Zhu H."/>
        </authorList>
    </citation>
    <scope>NUCLEOTIDE SEQUENCE [LARGE SCALE GENOMIC DNA]</scope>
    <source>
        <strain evidence="4 5">DSM 14656</strain>
    </source>
</reference>
<evidence type="ECO:0000259" key="3">
    <source>
        <dbReference type="Pfam" id="PF02826"/>
    </source>
</evidence>